<keyword evidence="2" id="KW-0812">Transmembrane</keyword>
<evidence type="ECO:0000256" key="2">
    <source>
        <dbReference type="SAM" id="Phobius"/>
    </source>
</evidence>
<dbReference type="Proteomes" id="UP000176087">
    <property type="component" value="Unassembled WGS sequence"/>
</dbReference>
<evidence type="ECO:0000256" key="1">
    <source>
        <dbReference type="SAM" id="MobiDB-lite"/>
    </source>
</evidence>
<name>A0A1E7JPT0_9ACTN</name>
<protein>
    <submittedName>
        <fullName evidence="3">Transcriptional regulator</fullName>
    </submittedName>
</protein>
<dbReference type="AlphaFoldDB" id="A0A1E7JPT0"/>
<organism evidence="3 4">
    <name type="scientific">Streptomyces abyssalis</name>
    <dbReference type="NCBI Taxonomy" id="933944"/>
    <lineage>
        <taxon>Bacteria</taxon>
        <taxon>Bacillati</taxon>
        <taxon>Actinomycetota</taxon>
        <taxon>Actinomycetes</taxon>
        <taxon>Kitasatosporales</taxon>
        <taxon>Streptomycetaceae</taxon>
        <taxon>Streptomyces</taxon>
    </lineage>
</organism>
<feature type="region of interest" description="Disordered" evidence="1">
    <location>
        <begin position="198"/>
        <end position="250"/>
    </location>
</feature>
<dbReference type="EMBL" id="LJGT01000038">
    <property type="protein sequence ID" value="OEU90244.1"/>
    <property type="molecule type" value="Genomic_DNA"/>
</dbReference>
<comment type="caution">
    <text evidence="3">The sequence shown here is derived from an EMBL/GenBank/DDBJ whole genome shotgun (WGS) entry which is preliminary data.</text>
</comment>
<dbReference type="STRING" id="933944.AN215_12000"/>
<keyword evidence="2" id="KW-0472">Membrane</keyword>
<evidence type="ECO:0000313" key="4">
    <source>
        <dbReference type="Proteomes" id="UP000176087"/>
    </source>
</evidence>
<reference evidence="3 4" key="1">
    <citation type="journal article" date="2016" name="Front. Microbiol.">
        <title>Comparative Genomics Analysis of Streptomyces Species Reveals Their Adaptation to the Marine Environment and Their Diversity at the Genomic Level.</title>
        <authorList>
            <person name="Tian X."/>
            <person name="Zhang Z."/>
            <person name="Yang T."/>
            <person name="Chen M."/>
            <person name="Li J."/>
            <person name="Chen F."/>
            <person name="Yang J."/>
            <person name="Li W."/>
            <person name="Zhang B."/>
            <person name="Zhang Z."/>
            <person name="Wu J."/>
            <person name="Zhang C."/>
            <person name="Long L."/>
            <person name="Xiao J."/>
        </authorList>
    </citation>
    <scope>NUCLEOTIDE SEQUENCE [LARGE SCALE GENOMIC DNA]</scope>
    <source>
        <strain evidence="3 4">SCSIO 10390</strain>
    </source>
</reference>
<feature type="transmembrane region" description="Helical" evidence="2">
    <location>
        <begin position="165"/>
        <end position="186"/>
    </location>
</feature>
<dbReference type="OrthoDB" id="4336216at2"/>
<sequence length="250" mass="26947">MTRMDTVRAATGNTKESVRHAAEVMAPYAGTARDTAVQYAHEAGARLGPKVSHAARQARTSARDGYDHVVVPRIAKARKNLPPELDRAAAKAAKRTRRAARKATDYAAPRIEHAVADARSASGPVREEAASRSAAAFAALRGQVSAKEIEKLVHKRDKRARRGRLARRLGLLGLLAGGAYAAWRWWDKQANPDWLVEPPEATEVGDRASLTSVGGAAAERRAGDGQLDPEVEAKAKEAKEAETKAKRRGQ</sequence>
<dbReference type="InterPro" id="IPR035214">
    <property type="entry name" value="DUF5324"/>
</dbReference>
<dbReference type="PATRIC" id="fig|933944.6.peg.4947"/>
<feature type="compositionally biased region" description="Basic and acidic residues" evidence="1">
    <location>
        <begin position="231"/>
        <end position="244"/>
    </location>
</feature>
<keyword evidence="2" id="KW-1133">Transmembrane helix</keyword>
<accession>A0A1E7JPT0</accession>
<gene>
    <name evidence="3" type="ORF">AN215_12000</name>
</gene>
<evidence type="ECO:0000313" key="3">
    <source>
        <dbReference type="EMBL" id="OEU90244.1"/>
    </source>
</evidence>
<proteinExistence type="predicted"/>
<keyword evidence="4" id="KW-1185">Reference proteome</keyword>
<dbReference type="Pfam" id="PF17258">
    <property type="entry name" value="DUF5324"/>
    <property type="match status" value="1"/>
</dbReference>
<dbReference type="RefSeq" id="WP_070031152.1">
    <property type="nucleotide sequence ID" value="NZ_LJGT01000038.1"/>
</dbReference>